<dbReference type="EMBL" id="MK072508">
    <property type="protein sequence ID" value="AYV86519.1"/>
    <property type="molecule type" value="Genomic_DNA"/>
</dbReference>
<protein>
    <submittedName>
        <fullName evidence="1">Uncharacterized protein</fullName>
    </submittedName>
</protein>
<accession>A0A3G5AKR4</accession>
<gene>
    <name evidence="1" type="ORF">Sylvanvirus2_15</name>
</gene>
<name>A0A3G5AKR4_9VIRU</name>
<sequence length="83" mass="9891">MDVFLSLSRTDRCRILQEIKTKSVDHIHERLFTCPKLTVGEFSCCYWQEQQTRIWTQKREYDVKIKKSSQRLPAVSRTPDIST</sequence>
<organism evidence="1">
    <name type="scientific">Sylvanvirus sp</name>
    <dbReference type="NCBI Taxonomy" id="2487774"/>
    <lineage>
        <taxon>Viruses</taxon>
    </lineage>
</organism>
<evidence type="ECO:0000313" key="1">
    <source>
        <dbReference type="EMBL" id="AYV86519.1"/>
    </source>
</evidence>
<reference evidence="1" key="1">
    <citation type="submission" date="2018-10" db="EMBL/GenBank/DDBJ databases">
        <title>Hidden diversity of soil giant viruses.</title>
        <authorList>
            <person name="Schulz F."/>
            <person name="Alteio L."/>
            <person name="Goudeau D."/>
            <person name="Ryan E.M."/>
            <person name="Malmstrom R.R."/>
            <person name="Blanchard J."/>
            <person name="Woyke T."/>
        </authorList>
    </citation>
    <scope>NUCLEOTIDE SEQUENCE</scope>
    <source>
        <strain evidence="1">SYV1</strain>
    </source>
</reference>
<proteinExistence type="predicted"/>